<dbReference type="GeneTree" id="ENSGT01030000234531"/>
<dbReference type="InterPro" id="IPR050694">
    <property type="entry name" value="LRRC14/PRAME"/>
</dbReference>
<dbReference type="SUPFAM" id="SSF52047">
    <property type="entry name" value="RNI-like"/>
    <property type="match status" value="1"/>
</dbReference>
<evidence type="ECO:0000256" key="3">
    <source>
        <dbReference type="ARBA" id="ARBA00022737"/>
    </source>
</evidence>
<dbReference type="GO" id="GO:0043066">
    <property type="term" value="P:negative regulation of apoptotic process"/>
    <property type="evidence" value="ECO:0007669"/>
    <property type="project" value="InterPro"/>
</dbReference>
<keyword evidence="5" id="KW-1185">Reference proteome</keyword>
<dbReference type="Gene3D" id="3.80.10.10">
    <property type="entry name" value="Ribonuclease Inhibitor"/>
    <property type="match status" value="1"/>
</dbReference>
<dbReference type="GO" id="GO:0045596">
    <property type="term" value="P:negative regulation of cell differentiation"/>
    <property type="evidence" value="ECO:0007669"/>
    <property type="project" value="InterPro"/>
</dbReference>
<dbReference type="PIRSF" id="PIRSF038286">
    <property type="entry name" value="PRAME"/>
    <property type="match status" value="1"/>
</dbReference>
<organism evidence="4 5">
    <name type="scientific">Cavia porcellus</name>
    <name type="common">Guinea pig</name>
    <dbReference type="NCBI Taxonomy" id="10141"/>
    <lineage>
        <taxon>Eukaryota</taxon>
        <taxon>Metazoa</taxon>
        <taxon>Chordata</taxon>
        <taxon>Craniata</taxon>
        <taxon>Vertebrata</taxon>
        <taxon>Euteleostomi</taxon>
        <taxon>Mammalia</taxon>
        <taxon>Eutheria</taxon>
        <taxon>Euarchontoglires</taxon>
        <taxon>Glires</taxon>
        <taxon>Rodentia</taxon>
        <taxon>Hystricomorpha</taxon>
        <taxon>Caviidae</taxon>
        <taxon>Cavia</taxon>
    </lineage>
</organism>
<dbReference type="Bgee" id="ENSCPOG00000032081">
    <property type="expression patterns" value="Expressed in adrenal gland and 13 other cell types or tissues"/>
</dbReference>
<dbReference type="FunCoup" id="A0A286XLP9">
    <property type="interactions" value="48"/>
</dbReference>
<dbReference type="eggNOG" id="ENOG502QWSJ">
    <property type="taxonomic scope" value="Eukaryota"/>
</dbReference>
<evidence type="ECO:0000256" key="1">
    <source>
        <dbReference type="ARBA" id="ARBA00009608"/>
    </source>
</evidence>
<dbReference type="OMA" id="RTAGNCP"/>
<reference evidence="4" key="2">
    <citation type="submission" date="2025-08" db="UniProtKB">
        <authorList>
            <consortium name="Ensembl"/>
        </authorList>
    </citation>
    <scope>IDENTIFICATION</scope>
    <source>
        <strain evidence="4">2N</strain>
    </source>
</reference>
<accession>A0A286XLP9</accession>
<dbReference type="PANTHER" id="PTHR14224:SF19">
    <property type="entry name" value="PRAME FAMILY MEMBER 11-RELATED"/>
    <property type="match status" value="1"/>
</dbReference>
<dbReference type="PANTHER" id="PTHR14224">
    <property type="entry name" value="SIMILAR TO PREFERENTIALLY EXPRESSED ANTIGEN IN MELANOMA-LIKE 3"/>
    <property type="match status" value="1"/>
</dbReference>
<proteinExistence type="inferred from homology"/>
<dbReference type="STRING" id="10141.ENSCPOP00000026413"/>
<dbReference type="InParanoid" id="A0A286XLP9"/>
<protein>
    <submittedName>
        <fullName evidence="4">Uncharacterized protein</fullName>
    </submittedName>
</protein>
<evidence type="ECO:0000313" key="5">
    <source>
        <dbReference type="Proteomes" id="UP000005447"/>
    </source>
</evidence>
<dbReference type="GO" id="GO:0005737">
    <property type="term" value="C:cytoplasm"/>
    <property type="evidence" value="ECO:0007669"/>
    <property type="project" value="TreeGrafter"/>
</dbReference>
<keyword evidence="2" id="KW-0433">Leucine-rich repeat</keyword>
<name>A0A286XLP9_CAVPO</name>
<dbReference type="InterPro" id="IPR032675">
    <property type="entry name" value="LRR_dom_sf"/>
</dbReference>
<dbReference type="AlphaFoldDB" id="A0A286XLP9"/>
<keyword evidence="3" id="KW-0677">Repeat</keyword>
<dbReference type="Proteomes" id="UP000005447">
    <property type="component" value="Unassembled WGS sequence"/>
</dbReference>
<dbReference type="GO" id="GO:0045892">
    <property type="term" value="P:negative regulation of DNA-templated transcription"/>
    <property type="evidence" value="ECO:0007669"/>
    <property type="project" value="InterPro"/>
</dbReference>
<reference evidence="5" key="1">
    <citation type="journal article" date="2011" name="Nature">
        <title>A high-resolution map of human evolutionary constraint using 29 mammals.</title>
        <authorList>
            <person name="Lindblad-Toh K."/>
            <person name="Garber M."/>
            <person name="Zuk O."/>
            <person name="Lin M.F."/>
            <person name="Parker B.J."/>
            <person name="Washietl S."/>
            <person name="Kheradpour P."/>
            <person name="Ernst J."/>
            <person name="Jordan G."/>
            <person name="Mauceli E."/>
            <person name="Ward L.D."/>
            <person name="Lowe C.B."/>
            <person name="Holloway A.K."/>
            <person name="Clamp M."/>
            <person name="Gnerre S."/>
            <person name="Alfoldi J."/>
            <person name="Beal K."/>
            <person name="Chang J."/>
            <person name="Clawson H."/>
            <person name="Cuff J."/>
            <person name="Di Palma F."/>
            <person name="Fitzgerald S."/>
            <person name="Flicek P."/>
            <person name="Guttman M."/>
            <person name="Hubisz M.J."/>
            <person name="Jaffe D.B."/>
            <person name="Jungreis I."/>
            <person name="Kent W.J."/>
            <person name="Kostka D."/>
            <person name="Lara M."/>
            <person name="Martins A.L."/>
            <person name="Massingham T."/>
            <person name="Moltke I."/>
            <person name="Raney B.J."/>
            <person name="Rasmussen M.D."/>
            <person name="Robinson J."/>
            <person name="Stark A."/>
            <person name="Vilella A.J."/>
            <person name="Wen J."/>
            <person name="Xie X."/>
            <person name="Zody M.C."/>
            <person name="Baldwin J."/>
            <person name="Bloom T."/>
            <person name="Chin C.W."/>
            <person name="Heiman D."/>
            <person name="Nicol R."/>
            <person name="Nusbaum C."/>
            <person name="Young S."/>
            <person name="Wilkinson J."/>
            <person name="Worley K.C."/>
            <person name="Kovar C.L."/>
            <person name="Muzny D.M."/>
            <person name="Gibbs R.A."/>
            <person name="Cree A."/>
            <person name="Dihn H.H."/>
            <person name="Fowler G."/>
            <person name="Jhangiani S."/>
            <person name="Joshi V."/>
            <person name="Lee S."/>
            <person name="Lewis L.R."/>
            <person name="Nazareth L.V."/>
            <person name="Okwuonu G."/>
            <person name="Santibanez J."/>
            <person name="Warren W.C."/>
            <person name="Mardis E.R."/>
            <person name="Weinstock G.M."/>
            <person name="Wilson R.K."/>
            <person name="Delehaunty K."/>
            <person name="Dooling D."/>
            <person name="Fronik C."/>
            <person name="Fulton L."/>
            <person name="Fulton B."/>
            <person name="Graves T."/>
            <person name="Minx P."/>
            <person name="Sodergren E."/>
            <person name="Birney E."/>
            <person name="Margulies E.H."/>
            <person name="Herrero J."/>
            <person name="Green E.D."/>
            <person name="Haussler D."/>
            <person name="Siepel A."/>
            <person name="Goldman N."/>
            <person name="Pollard K.S."/>
            <person name="Pedersen J.S."/>
            <person name="Lander E.S."/>
            <person name="Kellis M."/>
        </authorList>
    </citation>
    <scope>NUCLEOTIDE SEQUENCE [LARGE SCALE GENOMIC DNA]</scope>
    <source>
        <strain evidence="5">2N</strain>
    </source>
</reference>
<gene>
    <name evidence="4" type="primary">LOC101789259</name>
</gene>
<evidence type="ECO:0000256" key="2">
    <source>
        <dbReference type="ARBA" id="ARBA00022614"/>
    </source>
</evidence>
<sequence length="538" mass="60987">MPGASRTHRCQARAFDRKSGSWWGRREGISACLSLVSPQIPWPCRSSRMRPRSPPTLLQLAVRGLLRHKAVALGALEDLPGDLFPPIFAEAFAKGHVEVLKAMVLSWPFPCLPLGALMEAEGPELFLSLLGSVQVPRRRNWQVLQAVLDGLDQMLNREVSSRSRRLKLRAVDARCAQQGLPKVWAGSLREAGFWEIPKRRRTAKRPLTMVLDIWIQEGFLSEFSSQLLRWTKERRGLVQLDCVKLHITAKKIQSITESLATVDLSRVQEADMNFSWALSTLFIFSHYLSYMPNLRKLRICDCYANPLVIPEENKSFITDFATQFLKLHSLREICLDSIFFLEDHLAQVLRRLVLPLETLTLVRCQLSPTDWEQLPQYPSTRHLTHLGLCGVRLTDFSPGPLQSLLANTAATLTSLHLEACGITEAQLHAILPALSRCTQLSALRYLQNSLSIDGLEQLLGHTSRLSNLSLELYEVPTEMYGPSSTVLQRDRACHELRRVMTLLQHPRTVWFSGLHCRLRENWEPHSLHCTPCPACVPI</sequence>
<dbReference type="EMBL" id="AAKN02019273">
    <property type="status" value="NOT_ANNOTATED_CDS"/>
    <property type="molecule type" value="Genomic_DNA"/>
</dbReference>
<dbReference type="InterPro" id="IPR026271">
    <property type="entry name" value="PRAME"/>
</dbReference>
<comment type="similarity">
    <text evidence="1">Belongs to the PRAME family.</text>
</comment>
<dbReference type="VEuPathDB" id="HostDB:ENSCPOG00000032081"/>
<evidence type="ECO:0000313" key="4">
    <source>
        <dbReference type="Ensembl" id="ENSCPOP00000026413.1"/>
    </source>
</evidence>
<dbReference type="GO" id="GO:0008284">
    <property type="term" value="P:positive regulation of cell population proliferation"/>
    <property type="evidence" value="ECO:0007669"/>
    <property type="project" value="InterPro"/>
</dbReference>
<dbReference type="Ensembl" id="ENSCPOT00000034045.1">
    <property type="protein sequence ID" value="ENSCPOP00000026413.1"/>
    <property type="gene ID" value="ENSCPOG00000032081.1"/>
</dbReference>
<reference evidence="4" key="3">
    <citation type="submission" date="2025-09" db="UniProtKB">
        <authorList>
            <consortium name="Ensembl"/>
        </authorList>
    </citation>
    <scope>IDENTIFICATION</scope>
    <source>
        <strain evidence="4">2N</strain>
    </source>
</reference>